<evidence type="ECO:0000256" key="1">
    <source>
        <dbReference type="SAM" id="SignalP"/>
    </source>
</evidence>
<name>A0A9W8YVH7_9PEZI</name>
<reference evidence="2" key="1">
    <citation type="submission" date="2022-10" db="EMBL/GenBank/DDBJ databases">
        <title>Tapping the CABI collections for fungal endophytes: first genome assemblies for Collariella, Neodidymelliopsis, Ascochyta clinopodiicola, Didymella pomorum, Didymosphaeria variabile, Neocosmospora piperis and Neocucurbitaria cava.</title>
        <authorList>
            <person name="Hill R."/>
        </authorList>
    </citation>
    <scope>NUCLEOTIDE SEQUENCE</scope>
    <source>
        <strain evidence="2">IMI 355082</strain>
    </source>
</reference>
<feature type="signal peptide" evidence="1">
    <location>
        <begin position="1"/>
        <end position="19"/>
    </location>
</feature>
<evidence type="ECO:0000313" key="2">
    <source>
        <dbReference type="EMBL" id="KAJ4392280.1"/>
    </source>
</evidence>
<proteinExistence type="predicted"/>
<evidence type="ECO:0000313" key="3">
    <source>
        <dbReference type="Proteomes" id="UP001140453"/>
    </source>
</evidence>
<keyword evidence="3" id="KW-1185">Reference proteome</keyword>
<protein>
    <submittedName>
        <fullName evidence="2">Uncharacterized protein</fullName>
    </submittedName>
</protein>
<dbReference type="OrthoDB" id="4160690at2759"/>
<dbReference type="Proteomes" id="UP001140453">
    <property type="component" value="Unassembled WGS sequence"/>
</dbReference>
<organism evidence="2 3">
    <name type="scientific">Gnomoniopsis smithogilvyi</name>
    <dbReference type="NCBI Taxonomy" id="1191159"/>
    <lineage>
        <taxon>Eukaryota</taxon>
        <taxon>Fungi</taxon>
        <taxon>Dikarya</taxon>
        <taxon>Ascomycota</taxon>
        <taxon>Pezizomycotina</taxon>
        <taxon>Sordariomycetes</taxon>
        <taxon>Sordariomycetidae</taxon>
        <taxon>Diaporthales</taxon>
        <taxon>Gnomoniaceae</taxon>
        <taxon>Gnomoniopsis</taxon>
    </lineage>
</organism>
<keyword evidence="1" id="KW-0732">Signal</keyword>
<sequence length="175" mass="18317">MMYFKWIVTSALAASTASATIWDAMIPSAVLKREELSLLKRQNLSVGSPLYNCHDNCGEAILEIGNCGSVCNDTTFITDYNNCLQCSGPDNQDIWQYYGSELNDTAAACGFSTTPLSGTQDSVDAAVTASNSTAACAAATESSGSSSTATATGSSASSTSSSVRIQFYHSRKKIG</sequence>
<dbReference type="AlphaFoldDB" id="A0A9W8YVH7"/>
<gene>
    <name evidence="2" type="ORF">N0V93_005905</name>
</gene>
<accession>A0A9W8YVH7</accession>
<comment type="caution">
    <text evidence="2">The sequence shown here is derived from an EMBL/GenBank/DDBJ whole genome shotgun (WGS) entry which is preliminary data.</text>
</comment>
<dbReference type="EMBL" id="JAPEVB010000003">
    <property type="protein sequence ID" value="KAJ4392280.1"/>
    <property type="molecule type" value="Genomic_DNA"/>
</dbReference>
<feature type="chain" id="PRO_5040978464" evidence="1">
    <location>
        <begin position="20"/>
        <end position="175"/>
    </location>
</feature>